<keyword evidence="2" id="KW-1185">Reference proteome</keyword>
<reference evidence="1" key="2">
    <citation type="submission" date="2022-06" db="UniProtKB">
        <authorList>
            <consortium name="EnsemblMetazoa"/>
        </authorList>
    </citation>
    <scope>IDENTIFICATION</scope>
</reference>
<accession>A0A8R1TQ74</accession>
<dbReference type="AlphaFoldDB" id="A0A8R1TQ74"/>
<organism evidence="1 2">
    <name type="scientific">Onchocerca volvulus</name>
    <dbReference type="NCBI Taxonomy" id="6282"/>
    <lineage>
        <taxon>Eukaryota</taxon>
        <taxon>Metazoa</taxon>
        <taxon>Ecdysozoa</taxon>
        <taxon>Nematoda</taxon>
        <taxon>Chromadorea</taxon>
        <taxon>Rhabditida</taxon>
        <taxon>Spirurina</taxon>
        <taxon>Spiruromorpha</taxon>
        <taxon>Filarioidea</taxon>
        <taxon>Onchocercidae</taxon>
        <taxon>Onchocerca</taxon>
    </lineage>
</organism>
<name>A0A8R1TQ74_ONCVO</name>
<proteinExistence type="predicted"/>
<evidence type="ECO:0000313" key="2">
    <source>
        <dbReference type="Proteomes" id="UP000024404"/>
    </source>
</evidence>
<evidence type="ECO:0000313" key="1">
    <source>
        <dbReference type="EnsemblMetazoa" id="OVOC2766.1"/>
    </source>
</evidence>
<dbReference type="EMBL" id="CMVM020000076">
    <property type="status" value="NOT_ANNOTATED_CDS"/>
    <property type="molecule type" value="Genomic_DNA"/>
</dbReference>
<protein>
    <submittedName>
        <fullName evidence="1">Uncharacterized protein</fullName>
    </submittedName>
</protein>
<dbReference type="EnsemblMetazoa" id="OVOC2766.1">
    <property type="protein sequence ID" value="OVOC2766.1"/>
    <property type="gene ID" value="WBGene00239575"/>
</dbReference>
<sequence length="93" mass="10976">MWGYKGCESVRLCNLSVYSQGDIEPGNPQFPQKKYKTFKKLSQKKINEGFWYCYIDQLAATNVHSRKVDLKYRPIYTSVVLYYIPTEIVRLNL</sequence>
<reference evidence="2" key="1">
    <citation type="submission" date="2013-10" db="EMBL/GenBank/DDBJ databases">
        <title>Genome sequencing of Onchocerca volvulus.</title>
        <authorList>
            <person name="Cotton J."/>
            <person name="Tsai J."/>
            <person name="Stanley E."/>
            <person name="Tracey A."/>
            <person name="Holroyd N."/>
            <person name="Lustigman S."/>
            <person name="Berriman M."/>
        </authorList>
    </citation>
    <scope>NUCLEOTIDE SEQUENCE</scope>
</reference>
<dbReference type="Proteomes" id="UP000024404">
    <property type="component" value="Unassembled WGS sequence"/>
</dbReference>